<keyword evidence="2" id="KW-1185">Reference proteome</keyword>
<accession>A0A401RME3</accession>
<evidence type="ECO:0000313" key="2">
    <source>
        <dbReference type="Proteomes" id="UP000287033"/>
    </source>
</evidence>
<protein>
    <submittedName>
        <fullName evidence="1">Uncharacterized protein</fullName>
    </submittedName>
</protein>
<dbReference type="AlphaFoldDB" id="A0A401RME3"/>
<evidence type="ECO:0000313" key="1">
    <source>
        <dbReference type="EMBL" id="GCC19357.1"/>
    </source>
</evidence>
<proteinExistence type="predicted"/>
<comment type="caution">
    <text evidence="1">The sequence shown here is derived from an EMBL/GenBank/DDBJ whole genome shotgun (WGS) entry which is preliminary data.</text>
</comment>
<dbReference type="Proteomes" id="UP000287033">
    <property type="component" value="Unassembled WGS sequence"/>
</dbReference>
<dbReference type="EMBL" id="BEZZ01001544">
    <property type="protein sequence ID" value="GCC19357.1"/>
    <property type="molecule type" value="Genomic_DNA"/>
</dbReference>
<name>A0A401RME3_CHIPU</name>
<feature type="non-terminal residue" evidence="1">
    <location>
        <position position="1"/>
    </location>
</feature>
<reference evidence="1 2" key="1">
    <citation type="journal article" date="2018" name="Nat. Ecol. Evol.">
        <title>Shark genomes provide insights into elasmobranch evolution and the origin of vertebrates.</title>
        <authorList>
            <person name="Hara Y"/>
            <person name="Yamaguchi K"/>
            <person name="Onimaru K"/>
            <person name="Kadota M"/>
            <person name="Koyanagi M"/>
            <person name="Keeley SD"/>
            <person name="Tatsumi K"/>
            <person name="Tanaka K"/>
            <person name="Motone F"/>
            <person name="Kageyama Y"/>
            <person name="Nozu R"/>
            <person name="Adachi N"/>
            <person name="Nishimura O"/>
            <person name="Nakagawa R"/>
            <person name="Tanegashima C"/>
            <person name="Kiyatake I"/>
            <person name="Matsumoto R"/>
            <person name="Murakumo K"/>
            <person name="Nishida K"/>
            <person name="Terakita A"/>
            <person name="Kuratani S"/>
            <person name="Sato K"/>
            <person name="Hyodo S Kuraku.S."/>
        </authorList>
    </citation>
    <scope>NUCLEOTIDE SEQUENCE [LARGE SCALE GENOMIC DNA]</scope>
</reference>
<dbReference type="OrthoDB" id="9909645at2759"/>
<sequence>EELSVVPCDRESRQKVRELEAFIDRCVLHYCNPWTLSQLPGAFRTYSLKVAFGQYWERNEISEQSRNQSPAIRSLVGLQQRQLVEARELIRQLEGQSLDDLIQIYCSLLDNLQNHRCHSNLTALLLGHVTSEKDNEQIVDCLGACSSPVYCSQDTEMGDSECCVSDPAKLEGDVLHLNETPLPILADLSMVQESTQWRTKVKETLQQLRQEWTFALRSKGERNTASFKELIDPTETEDLTDENWCEFSRDAKTLRIIAMVTMISNSCTE</sequence>
<gene>
    <name evidence="1" type="ORF">chiPu_0018340</name>
</gene>
<organism evidence="1 2">
    <name type="scientific">Chiloscyllium punctatum</name>
    <name type="common">Brownbanded bambooshark</name>
    <name type="synonym">Hemiscyllium punctatum</name>
    <dbReference type="NCBI Taxonomy" id="137246"/>
    <lineage>
        <taxon>Eukaryota</taxon>
        <taxon>Metazoa</taxon>
        <taxon>Chordata</taxon>
        <taxon>Craniata</taxon>
        <taxon>Vertebrata</taxon>
        <taxon>Chondrichthyes</taxon>
        <taxon>Elasmobranchii</taxon>
        <taxon>Galeomorphii</taxon>
        <taxon>Galeoidea</taxon>
        <taxon>Orectolobiformes</taxon>
        <taxon>Hemiscylliidae</taxon>
        <taxon>Chiloscyllium</taxon>
    </lineage>
</organism>